<evidence type="ECO:0000313" key="3">
    <source>
        <dbReference type="Proteomes" id="UP001207626"/>
    </source>
</evidence>
<sequence>MRIKKMITILFASMMLVTFTQPAMAATGIADTPETAITLTTETNTFSLYTNGKGDDDWFAWTNNTGEMKRLFVAVANGTTGKAGLMLGMRIQYKHGEKTSLVYAEKLGEINSGLFSDFLIPKGATIYFVVKAKEYSIEQYNFLFSVSNATDYYEAQRSR</sequence>
<feature type="chain" id="PRO_5046586213" evidence="1">
    <location>
        <begin position="26"/>
        <end position="159"/>
    </location>
</feature>
<evidence type="ECO:0000313" key="2">
    <source>
        <dbReference type="EMBL" id="MCY9520804.1"/>
    </source>
</evidence>
<reference evidence="2 3" key="1">
    <citation type="submission" date="2022-05" db="EMBL/GenBank/DDBJ databases">
        <title>Genome Sequencing of Bee-Associated Microbes.</title>
        <authorList>
            <person name="Dunlap C."/>
        </authorList>
    </citation>
    <scope>NUCLEOTIDE SEQUENCE [LARGE SCALE GENOMIC DNA]</scope>
    <source>
        <strain evidence="2 3">NRRL NRS-1438</strain>
    </source>
</reference>
<proteinExistence type="predicted"/>
<evidence type="ECO:0000256" key="1">
    <source>
        <dbReference type="SAM" id="SignalP"/>
    </source>
</evidence>
<accession>A0ABT4DU02</accession>
<comment type="caution">
    <text evidence="2">The sequence shown here is derived from an EMBL/GenBank/DDBJ whole genome shotgun (WGS) entry which is preliminary data.</text>
</comment>
<keyword evidence="3" id="KW-1185">Reference proteome</keyword>
<protein>
    <submittedName>
        <fullName evidence="2">Uncharacterized protein</fullName>
    </submittedName>
</protein>
<organism evidence="2 3">
    <name type="scientific">Paenibacillus apiarius</name>
    <dbReference type="NCBI Taxonomy" id="46240"/>
    <lineage>
        <taxon>Bacteria</taxon>
        <taxon>Bacillati</taxon>
        <taxon>Bacillota</taxon>
        <taxon>Bacilli</taxon>
        <taxon>Bacillales</taxon>
        <taxon>Paenibacillaceae</taxon>
        <taxon>Paenibacillus</taxon>
    </lineage>
</organism>
<keyword evidence="1" id="KW-0732">Signal</keyword>
<dbReference type="EMBL" id="JAMDLW010000019">
    <property type="protein sequence ID" value="MCY9520804.1"/>
    <property type="molecule type" value="Genomic_DNA"/>
</dbReference>
<dbReference type="RefSeq" id="WP_087435500.1">
    <property type="nucleotide sequence ID" value="NZ_JAMDLV010000036.1"/>
</dbReference>
<name>A0ABT4DU02_9BACL</name>
<gene>
    <name evidence="2" type="ORF">M5X09_14195</name>
</gene>
<dbReference type="Proteomes" id="UP001207626">
    <property type="component" value="Unassembled WGS sequence"/>
</dbReference>
<feature type="signal peptide" evidence="1">
    <location>
        <begin position="1"/>
        <end position="25"/>
    </location>
</feature>